<evidence type="ECO:0000256" key="1">
    <source>
        <dbReference type="SAM" id="MobiDB-lite"/>
    </source>
</evidence>
<accession>A0ABQ9Z367</accession>
<reference evidence="2 3" key="1">
    <citation type="journal article" date="2023" name="Nucleic Acids Res.">
        <title>The hologenome of Daphnia magna reveals possible DNA methylation and microbiome-mediated evolution of the host genome.</title>
        <authorList>
            <person name="Chaturvedi A."/>
            <person name="Li X."/>
            <person name="Dhandapani V."/>
            <person name="Marshall H."/>
            <person name="Kissane S."/>
            <person name="Cuenca-Cambronero M."/>
            <person name="Asole G."/>
            <person name="Calvet F."/>
            <person name="Ruiz-Romero M."/>
            <person name="Marangio P."/>
            <person name="Guigo R."/>
            <person name="Rago D."/>
            <person name="Mirbahai L."/>
            <person name="Eastwood N."/>
            <person name="Colbourne J.K."/>
            <person name="Zhou J."/>
            <person name="Mallon E."/>
            <person name="Orsini L."/>
        </authorList>
    </citation>
    <scope>NUCLEOTIDE SEQUENCE [LARGE SCALE GENOMIC DNA]</scope>
    <source>
        <strain evidence="2">LRV0_1</strain>
    </source>
</reference>
<proteinExistence type="predicted"/>
<protein>
    <submittedName>
        <fullName evidence="2">Uncharacterized protein</fullName>
    </submittedName>
</protein>
<keyword evidence="3" id="KW-1185">Reference proteome</keyword>
<evidence type="ECO:0000313" key="3">
    <source>
        <dbReference type="Proteomes" id="UP001234178"/>
    </source>
</evidence>
<dbReference type="EMBL" id="JAOYFB010000002">
    <property type="protein sequence ID" value="KAK4007335.1"/>
    <property type="molecule type" value="Genomic_DNA"/>
</dbReference>
<feature type="region of interest" description="Disordered" evidence="1">
    <location>
        <begin position="16"/>
        <end position="36"/>
    </location>
</feature>
<organism evidence="2 3">
    <name type="scientific">Daphnia magna</name>
    <dbReference type="NCBI Taxonomy" id="35525"/>
    <lineage>
        <taxon>Eukaryota</taxon>
        <taxon>Metazoa</taxon>
        <taxon>Ecdysozoa</taxon>
        <taxon>Arthropoda</taxon>
        <taxon>Crustacea</taxon>
        <taxon>Branchiopoda</taxon>
        <taxon>Diplostraca</taxon>
        <taxon>Cladocera</taxon>
        <taxon>Anomopoda</taxon>
        <taxon>Daphniidae</taxon>
        <taxon>Daphnia</taxon>
    </lineage>
</organism>
<sequence length="112" mass="12691">MRTGVFLEEEEVETDRKAASLGPLNPEDARFRRNKPTGGDLKRVSLLDSLPLFNVDLILATFDKVEKSRIQLGKSVDVAMFHFDVHPVEHDILTCGVTDPSRTYFSHADHPW</sequence>
<evidence type="ECO:0000313" key="2">
    <source>
        <dbReference type="EMBL" id="KAK4007335.1"/>
    </source>
</evidence>
<gene>
    <name evidence="2" type="ORF">OUZ56_012495</name>
</gene>
<name>A0ABQ9Z367_9CRUS</name>
<dbReference type="Proteomes" id="UP001234178">
    <property type="component" value="Unassembled WGS sequence"/>
</dbReference>
<comment type="caution">
    <text evidence="2">The sequence shown here is derived from an EMBL/GenBank/DDBJ whole genome shotgun (WGS) entry which is preliminary data.</text>
</comment>